<evidence type="ECO:0000259" key="1">
    <source>
        <dbReference type="Pfam" id="PF20057"/>
    </source>
</evidence>
<dbReference type="AlphaFoldDB" id="A0A1M6WQ60"/>
<accession>A0A1M6WQ60</accession>
<sequence length="373" mass="40485">MTHGSVATGHLADVPSWVPEPARHYLAHTESGTSIRALARRAGCHASTVLRQIRSCESRRDDLLVDEGLRRLGRQVLDQAFTGSQIKEVIRVTPTTCDDAGCAALTETRLTAEASRILRRLCETGAILAVSAEMDKAVVVRESRDGHASRTAVVDRAVAEAMALKAWIVCDASGRILRYRITAAGRAALNRMLAEGENHAVGFAEAQTSFDYACPKASGKKPGASRRIRYGVAETPLVALARRKDRDGRPFLSDDLVRAGERLREDFELGQLPAPARGGSWDVFLTDIADDCAALPNDIRMADARMRVVGALRDLGPGLGDMALRCCCFLEGLETAEKRMGWSARSGKIVLRIALQRLKRHYQNLGDAGGMIG</sequence>
<evidence type="ECO:0000313" key="2">
    <source>
        <dbReference type="EMBL" id="SHK95719.1"/>
    </source>
</evidence>
<organism evidence="2 3">
    <name type="scientific">Roseovarius pacificus</name>
    <dbReference type="NCBI Taxonomy" id="337701"/>
    <lineage>
        <taxon>Bacteria</taxon>
        <taxon>Pseudomonadati</taxon>
        <taxon>Pseudomonadota</taxon>
        <taxon>Alphaproteobacteria</taxon>
        <taxon>Rhodobacterales</taxon>
        <taxon>Roseobacteraceae</taxon>
        <taxon>Roseovarius</taxon>
    </lineage>
</organism>
<protein>
    <recommendedName>
        <fullName evidence="1">DUF6456 domain-containing protein</fullName>
    </recommendedName>
</protein>
<reference evidence="2 3" key="1">
    <citation type="submission" date="2016-11" db="EMBL/GenBank/DDBJ databases">
        <authorList>
            <person name="Jaros S."/>
            <person name="Januszkiewicz K."/>
            <person name="Wedrychowicz H."/>
        </authorList>
    </citation>
    <scope>NUCLEOTIDE SEQUENCE [LARGE SCALE GENOMIC DNA]</scope>
    <source>
        <strain evidence="2 3">DSM 29589</strain>
    </source>
</reference>
<name>A0A1M6WQ60_9RHOB</name>
<dbReference type="EMBL" id="FRBR01000001">
    <property type="protein sequence ID" value="SHK95719.1"/>
    <property type="molecule type" value="Genomic_DNA"/>
</dbReference>
<dbReference type="STRING" id="337701.SAMN05444398_101102"/>
<keyword evidence="3" id="KW-1185">Reference proteome</keyword>
<evidence type="ECO:0000313" key="3">
    <source>
        <dbReference type="Proteomes" id="UP000183974"/>
    </source>
</evidence>
<dbReference type="InterPro" id="IPR045599">
    <property type="entry name" value="DUF6456"/>
</dbReference>
<feature type="domain" description="DUF6456" evidence="1">
    <location>
        <begin position="229"/>
        <end position="363"/>
    </location>
</feature>
<gene>
    <name evidence="2" type="ORF">SAMN05444398_101102</name>
</gene>
<proteinExistence type="predicted"/>
<dbReference type="Proteomes" id="UP000183974">
    <property type="component" value="Unassembled WGS sequence"/>
</dbReference>
<dbReference type="OrthoDB" id="7476630at2"/>
<dbReference type="RefSeq" id="WP_073031508.1">
    <property type="nucleotide sequence ID" value="NZ_BMLR01000001.1"/>
</dbReference>
<dbReference type="Pfam" id="PF20057">
    <property type="entry name" value="DUF6456"/>
    <property type="match status" value="1"/>
</dbReference>